<protein>
    <submittedName>
        <fullName evidence="1">Uncharacterized protein</fullName>
    </submittedName>
</protein>
<dbReference type="PANTHER" id="PTHR46601:SF1">
    <property type="entry name" value="ADF-H DOMAIN-CONTAINING PROTEIN"/>
    <property type="match status" value="1"/>
</dbReference>
<dbReference type="PANTHER" id="PTHR46601">
    <property type="entry name" value="ULP_PROTEASE DOMAIN-CONTAINING PROTEIN"/>
    <property type="match status" value="1"/>
</dbReference>
<dbReference type="EMBL" id="KQ978140">
    <property type="protein sequence ID" value="KYM96833.1"/>
    <property type="molecule type" value="Genomic_DNA"/>
</dbReference>
<reference evidence="1 2" key="1">
    <citation type="submission" date="2016-03" db="EMBL/GenBank/DDBJ databases">
        <title>Cyphomyrmex costatus WGS genome.</title>
        <authorList>
            <person name="Nygaard S."/>
            <person name="Hu H."/>
            <person name="Boomsma J."/>
            <person name="Zhang G."/>
        </authorList>
    </citation>
    <scope>NUCLEOTIDE SEQUENCE [LARGE SCALE GENOMIC DNA]</scope>
    <source>
        <strain evidence="1">MS0001</strain>
        <tissue evidence="1">Whole body</tissue>
    </source>
</reference>
<sequence length="279" mass="32469">MSRASTQKKQIFILTTIPVEWSTRKIAKEFDVSRRAVSSAKKLRNEKGYCTEPDKKKGRPLRSDVINKVAEFYLSDDVSRVMPGDKSVKTDRKRTQERFSEYENHDATAVHLYNSKMIRFLKKKFGVKNVKKLFYFSDGAGSQYKNRFNFLNLLYHEKDFKIKAEWHFFATAHGKGACDGIGGCVKKNAYRASLQDKTIVSTEKLFEWASNYFKKINFDFCNLSQYKKHAKVLEKRFKEAKTISGTRQFHCYKPLDSNSVECKIFSNYSESTVVKIVKK</sequence>
<organism evidence="1 2">
    <name type="scientific">Cyphomyrmex costatus</name>
    <dbReference type="NCBI Taxonomy" id="456900"/>
    <lineage>
        <taxon>Eukaryota</taxon>
        <taxon>Metazoa</taxon>
        <taxon>Ecdysozoa</taxon>
        <taxon>Arthropoda</taxon>
        <taxon>Hexapoda</taxon>
        <taxon>Insecta</taxon>
        <taxon>Pterygota</taxon>
        <taxon>Neoptera</taxon>
        <taxon>Endopterygota</taxon>
        <taxon>Hymenoptera</taxon>
        <taxon>Apocrita</taxon>
        <taxon>Aculeata</taxon>
        <taxon>Formicoidea</taxon>
        <taxon>Formicidae</taxon>
        <taxon>Myrmicinae</taxon>
        <taxon>Cyphomyrmex</taxon>
    </lineage>
</organism>
<proteinExistence type="predicted"/>
<dbReference type="AlphaFoldDB" id="A0A151IAY2"/>
<accession>A0A151IAY2</accession>
<keyword evidence="2" id="KW-1185">Reference proteome</keyword>
<dbReference type="STRING" id="456900.A0A151IAY2"/>
<evidence type="ECO:0000313" key="2">
    <source>
        <dbReference type="Proteomes" id="UP000078542"/>
    </source>
</evidence>
<dbReference type="Proteomes" id="UP000078542">
    <property type="component" value="Unassembled WGS sequence"/>
</dbReference>
<name>A0A151IAY2_9HYME</name>
<evidence type="ECO:0000313" key="1">
    <source>
        <dbReference type="EMBL" id="KYM96833.1"/>
    </source>
</evidence>
<gene>
    <name evidence="1" type="ORF">ALC62_12496</name>
</gene>